<dbReference type="GO" id="GO:0000122">
    <property type="term" value="P:negative regulation of transcription by RNA polymerase II"/>
    <property type="evidence" value="ECO:0007669"/>
    <property type="project" value="TreeGrafter"/>
</dbReference>
<dbReference type="PANTHER" id="PTHR24082">
    <property type="entry name" value="NUCLEAR HORMONE RECEPTOR"/>
    <property type="match status" value="1"/>
</dbReference>
<evidence type="ECO:0000313" key="10">
    <source>
        <dbReference type="Proteomes" id="UP000728032"/>
    </source>
</evidence>
<evidence type="ECO:0000256" key="5">
    <source>
        <dbReference type="ARBA" id="ARBA00023125"/>
    </source>
</evidence>
<feature type="domain" description="NR LBD" evidence="8">
    <location>
        <begin position="104"/>
        <end position="362"/>
    </location>
</feature>
<evidence type="ECO:0000259" key="8">
    <source>
        <dbReference type="PROSITE" id="PS51843"/>
    </source>
</evidence>
<dbReference type="SUPFAM" id="SSF48508">
    <property type="entry name" value="Nuclear receptor ligand-binding domain"/>
    <property type="match status" value="1"/>
</dbReference>
<organism evidence="9">
    <name type="scientific">Oppiella nova</name>
    <dbReference type="NCBI Taxonomy" id="334625"/>
    <lineage>
        <taxon>Eukaryota</taxon>
        <taxon>Metazoa</taxon>
        <taxon>Ecdysozoa</taxon>
        <taxon>Arthropoda</taxon>
        <taxon>Chelicerata</taxon>
        <taxon>Arachnida</taxon>
        <taxon>Acari</taxon>
        <taxon>Acariformes</taxon>
        <taxon>Sarcoptiformes</taxon>
        <taxon>Oribatida</taxon>
        <taxon>Brachypylina</taxon>
        <taxon>Oppioidea</taxon>
        <taxon>Oppiidae</taxon>
        <taxon>Oppiella</taxon>
    </lineage>
</organism>
<sequence length="362" mass="42313">MEPAQYVEIKRKNRVKNLDEIENTYKKRLEMRGQCIENNVSHNVNTIDSTTTLSDNNLDQNNEINLQLNHVSCEDHILQPVDQELSLIPTLPNYTSFTQEYWISYNKLLPQITDLDMLVVIPKDEYLSVDRPLQDYRNQFNELEGNKLCELYSALSIFNEAIIPATPQILTQYDHTFDVVLSKLEKQLTALTQIGQHLQGFAGLCQNDKVCLIKYGCLDMSYLGSIPYFDSTRSRWTFPTDKSNTFIMSLNARHGMANENLLKWVFDSISVEWDSDPQILRLLTAIMLFNADRPMLAHRDAVHYQQHVYMYLLKRYLLLKYRTEYESEVKYKKLLKLLTDLQKLGQMQRQSTFSLGHLFIAM</sequence>
<dbReference type="InterPro" id="IPR000536">
    <property type="entry name" value="Nucl_hrmn_rcpt_lig-bd"/>
</dbReference>
<keyword evidence="1" id="KW-0479">Metal-binding</keyword>
<reference evidence="9" key="1">
    <citation type="submission" date="2020-11" db="EMBL/GenBank/DDBJ databases">
        <authorList>
            <person name="Tran Van P."/>
        </authorList>
    </citation>
    <scope>NUCLEOTIDE SEQUENCE</scope>
</reference>
<keyword evidence="6" id="KW-0804">Transcription</keyword>
<accession>A0A7R9MGF7</accession>
<dbReference type="EMBL" id="OC932991">
    <property type="protein sequence ID" value="CAD7659717.1"/>
    <property type="molecule type" value="Genomic_DNA"/>
</dbReference>
<evidence type="ECO:0000256" key="7">
    <source>
        <dbReference type="ARBA" id="ARBA00023170"/>
    </source>
</evidence>
<dbReference type="OrthoDB" id="6352325at2759"/>
<keyword evidence="7" id="KW-0675">Receptor</keyword>
<dbReference type="AlphaFoldDB" id="A0A7R9MGF7"/>
<dbReference type="InterPro" id="IPR035500">
    <property type="entry name" value="NHR-like_dom_sf"/>
</dbReference>
<dbReference type="InterPro" id="IPR050234">
    <property type="entry name" value="Nuclear_hormone_rcpt_NR1"/>
</dbReference>
<dbReference type="PANTHER" id="PTHR24082:SF283">
    <property type="entry name" value="NUCLEAR HORMONE RECEPTOR HR96"/>
    <property type="match status" value="1"/>
</dbReference>
<evidence type="ECO:0000256" key="3">
    <source>
        <dbReference type="ARBA" id="ARBA00022833"/>
    </source>
</evidence>
<dbReference type="Proteomes" id="UP000728032">
    <property type="component" value="Unassembled WGS sequence"/>
</dbReference>
<dbReference type="Gene3D" id="1.10.565.10">
    <property type="entry name" value="Retinoid X Receptor"/>
    <property type="match status" value="1"/>
</dbReference>
<dbReference type="GO" id="GO:0004879">
    <property type="term" value="F:nuclear receptor activity"/>
    <property type="evidence" value="ECO:0007669"/>
    <property type="project" value="TreeGrafter"/>
</dbReference>
<keyword evidence="2" id="KW-0863">Zinc-finger</keyword>
<dbReference type="PROSITE" id="PS51843">
    <property type="entry name" value="NR_LBD"/>
    <property type="match status" value="1"/>
</dbReference>
<dbReference type="GO" id="GO:0000978">
    <property type="term" value="F:RNA polymerase II cis-regulatory region sequence-specific DNA binding"/>
    <property type="evidence" value="ECO:0007669"/>
    <property type="project" value="TreeGrafter"/>
</dbReference>
<evidence type="ECO:0000313" key="9">
    <source>
        <dbReference type="EMBL" id="CAD7659717.1"/>
    </source>
</evidence>
<dbReference type="PRINTS" id="PR00398">
    <property type="entry name" value="STRDHORMONER"/>
</dbReference>
<evidence type="ECO:0000256" key="4">
    <source>
        <dbReference type="ARBA" id="ARBA00023015"/>
    </source>
</evidence>
<keyword evidence="3" id="KW-0862">Zinc</keyword>
<feature type="non-terminal residue" evidence="9">
    <location>
        <position position="362"/>
    </location>
</feature>
<keyword evidence="10" id="KW-1185">Reference proteome</keyword>
<dbReference type="GO" id="GO:0008270">
    <property type="term" value="F:zinc ion binding"/>
    <property type="evidence" value="ECO:0007669"/>
    <property type="project" value="UniProtKB-KW"/>
</dbReference>
<gene>
    <name evidence="9" type="ORF">ONB1V03_LOCUS16312</name>
</gene>
<keyword evidence="4" id="KW-0805">Transcription regulation</keyword>
<dbReference type="GO" id="GO:0030154">
    <property type="term" value="P:cell differentiation"/>
    <property type="evidence" value="ECO:0007669"/>
    <property type="project" value="TreeGrafter"/>
</dbReference>
<dbReference type="GO" id="GO:0045944">
    <property type="term" value="P:positive regulation of transcription by RNA polymerase II"/>
    <property type="evidence" value="ECO:0007669"/>
    <property type="project" value="TreeGrafter"/>
</dbReference>
<proteinExistence type="predicted"/>
<dbReference type="InterPro" id="IPR001723">
    <property type="entry name" value="Nuclear_hrmn_rcpt"/>
</dbReference>
<protein>
    <recommendedName>
        <fullName evidence="8">NR LBD domain-containing protein</fullName>
    </recommendedName>
</protein>
<evidence type="ECO:0000256" key="2">
    <source>
        <dbReference type="ARBA" id="ARBA00022771"/>
    </source>
</evidence>
<dbReference type="EMBL" id="CAJPVJ010018166">
    <property type="protein sequence ID" value="CAG2176879.1"/>
    <property type="molecule type" value="Genomic_DNA"/>
</dbReference>
<evidence type="ECO:0000256" key="1">
    <source>
        <dbReference type="ARBA" id="ARBA00022723"/>
    </source>
</evidence>
<keyword evidence="5" id="KW-0238">DNA-binding</keyword>
<name>A0A7R9MGF7_9ACAR</name>
<evidence type="ECO:0000256" key="6">
    <source>
        <dbReference type="ARBA" id="ARBA00023163"/>
    </source>
</evidence>
<dbReference type="SMART" id="SM00430">
    <property type="entry name" value="HOLI"/>
    <property type="match status" value="1"/>
</dbReference>